<gene>
    <name evidence="1" type="ORF">PL2TA16_04920</name>
</gene>
<organism evidence="1 2">
    <name type="scientific">Pseudoalteromonas luteoviolacea (strain 2ta16)</name>
    <dbReference type="NCBI Taxonomy" id="1353533"/>
    <lineage>
        <taxon>Bacteria</taxon>
        <taxon>Pseudomonadati</taxon>
        <taxon>Pseudomonadota</taxon>
        <taxon>Gammaproteobacteria</taxon>
        <taxon>Alteromonadales</taxon>
        <taxon>Pseudoalteromonadaceae</taxon>
        <taxon>Pseudoalteromonas</taxon>
    </lineage>
</organism>
<reference evidence="1 2" key="1">
    <citation type="submission" date="2013-07" db="EMBL/GenBank/DDBJ databases">
        <title>Draft genome sequence of Pseudoalteromonas luteoviolacea 2ta16.</title>
        <authorList>
            <person name="Allen E.E."/>
            <person name="Azam F."/>
            <person name="Podell S."/>
        </authorList>
    </citation>
    <scope>NUCLEOTIDE SEQUENCE [LARGE SCALE GENOMIC DNA]</scope>
    <source>
        <strain evidence="1 2">2ta16</strain>
    </source>
</reference>
<accession>V4HVV5</accession>
<comment type="caution">
    <text evidence="1">The sequence shown here is derived from an EMBL/GenBank/DDBJ whole genome shotgun (WGS) entry which is preliminary data.</text>
</comment>
<dbReference type="AlphaFoldDB" id="V4HVV5"/>
<dbReference type="EMBL" id="AUSV01000086">
    <property type="protein sequence ID" value="ESP92084.1"/>
    <property type="molecule type" value="Genomic_DNA"/>
</dbReference>
<evidence type="ECO:0000313" key="2">
    <source>
        <dbReference type="Proteomes" id="UP000017820"/>
    </source>
</evidence>
<proteinExistence type="predicted"/>
<name>V4HVV5_PSEL2</name>
<sequence length="38" mass="4071">MASGPAAAPSRQFLGLSNEGQDEIMQLTEDFMMGAVRL</sequence>
<dbReference type="Proteomes" id="UP000017820">
    <property type="component" value="Unassembled WGS sequence"/>
</dbReference>
<evidence type="ECO:0000313" key="1">
    <source>
        <dbReference type="EMBL" id="ESP92084.1"/>
    </source>
</evidence>
<protein>
    <submittedName>
        <fullName evidence="1">Uncharacterized protein</fullName>
    </submittedName>
</protein>
<dbReference type="PATRIC" id="fig|1353533.3.peg.3511"/>